<dbReference type="EMBL" id="CP141046">
    <property type="protein sequence ID" value="WQQ20240.1"/>
    <property type="molecule type" value="Genomic_DNA"/>
</dbReference>
<dbReference type="AlphaFoldDB" id="A0ABD8AJY4"/>
<dbReference type="Pfam" id="PF00119">
    <property type="entry name" value="ATP-synt_A"/>
    <property type="match status" value="1"/>
</dbReference>
<dbReference type="GO" id="GO:0006754">
    <property type="term" value="P:ATP biosynthetic process"/>
    <property type="evidence" value="ECO:0007669"/>
    <property type="project" value="UniProtKB-KW"/>
</dbReference>
<dbReference type="NCBIfam" id="NF004487">
    <property type="entry name" value="PRK05815.3-5"/>
    <property type="match status" value="1"/>
</dbReference>
<dbReference type="PANTHER" id="PTHR42823">
    <property type="entry name" value="ATP SYNTHASE SUBUNIT A, CHLOROPLASTIC"/>
    <property type="match status" value="1"/>
</dbReference>
<dbReference type="PANTHER" id="PTHR42823:SF3">
    <property type="entry name" value="ATP SYNTHASE SUBUNIT A, CHLOROPLASTIC"/>
    <property type="match status" value="1"/>
</dbReference>
<keyword evidence="8" id="KW-0406">Ion transport</keyword>
<keyword evidence="5 11" id="KW-0812">Transmembrane</keyword>
<evidence type="ECO:0000256" key="9">
    <source>
        <dbReference type="ARBA" id="ARBA00023136"/>
    </source>
</evidence>
<organism evidence="12 13">
    <name type="scientific">Mycoplasmopsis cynos</name>
    <dbReference type="NCBI Taxonomy" id="171284"/>
    <lineage>
        <taxon>Bacteria</taxon>
        <taxon>Bacillati</taxon>
        <taxon>Mycoplasmatota</taxon>
        <taxon>Mycoplasmoidales</taxon>
        <taxon>Metamycoplasmataceae</taxon>
        <taxon>Mycoplasmopsis</taxon>
    </lineage>
</organism>
<evidence type="ECO:0000256" key="6">
    <source>
        <dbReference type="ARBA" id="ARBA00022781"/>
    </source>
</evidence>
<evidence type="ECO:0000313" key="12">
    <source>
        <dbReference type="EMBL" id="WQQ20240.1"/>
    </source>
</evidence>
<protein>
    <submittedName>
        <fullName evidence="12">F0F1 ATP synthase subunit A</fullName>
    </submittedName>
</protein>
<comment type="subcellular location">
    <subcellularLocation>
        <location evidence="1">Membrane</location>
        <topology evidence="1">Multi-pass membrane protein</topology>
    </subcellularLocation>
</comment>
<evidence type="ECO:0000256" key="8">
    <source>
        <dbReference type="ARBA" id="ARBA00023065"/>
    </source>
</evidence>
<reference evidence="12 13" key="1">
    <citation type="submission" date="2023-12" db="EMBL/GenBank/DDBJ databases">
        <title>Hybrid Genome Assemblies of Mycoplasma cynos and Mycoplasma felis isolated from Dogs and Cats with Infectious Respiratory Disease.</title>
        <authorList>
            <person name="Framst I."/>
            <person name="Cai H."/>
            <person name="Ramesh P."/>
            <person name="Maboni G."/>
        </authorList>
    </citation>
    <scope>NUCLEOTIDE SEQUENCE [LARGE SCALE GENOMIC DNA]</scope>
    <source>
        <strain evidence="12 13">30510</strain>
    </source>
</reference>
<dbReference type="InterPro" id="IPR035908">
    <property type="entry name" value="F0_ATP_A_sf"/>
</dbReference>
<dbReference type="GO" id="GO:0045259">
    <property type="term" value="C:proton-transporting ATP synthase complex"/>
    <property type="evidence" value="ECO:0007669"/>
    <property type="project" value="UniProtKB-KW"/>
</dbReference>
<accession>A0ABD8AJY4</accession>
<evidence type="ECO:0000256" key="4">
    <source>
        <dbReference type="ARBA" id="ARBA00022547"/>
    </source>
</evidence>
<feature type="transmembrane region" description="Helical" evidence="11">
    <location>
        <begin position="160"/>
        <end position="182"/>
    </location>
</feature>
<feature type="transmembrane region" description="Helical" evidence="11">
    <location>
        <begin position="211"/>
        <end position="227"/>
    </location>
</feature>
<evidence type="ECO:0000256" key="3">
    <source>
        <dbReference type="ARBA" id="ARBA00022448"/>
    </source>
</evidence>
<evidence type="ECO:0000256" key="11">
    <source>
        <dbReference type="SAM" id="Phobius"/>
    </source>
</evidence>
<sequence length="259" mass="29443">MKEGTKFDLWNWKQPQLISLIITVLIIFIFSITIYLKVRKTKANKASKGIVQIAEAYVGMVEANFESVAGPTKIKPAKIYIFTLGTFLLVGNLVVLFGFEPIVTSYSVPFTLAIFTWFGVMLVGTIYEKLKFYRKLLIPTELIGKLSIIVSLSLRIYGNIIGGSAILASVYLFAGFMWQLAFSVSSTQSWYFFGLIITPFLHFYFDLFGSVIQALVFALLTTVYWVMEAESTKKKKKVNSTTERLSFKNWSRKNKEAIY</sequence>
<keyword evidence="6" id="KW-0375">Hydrogen ion transport</keyword>
<dbReference type="SUPFAM" id="SSF81336">
    <property type="entry name" value="F1F0 ATP synthase subunit A"/>
    <property type="match status" value="1"/>
</dbReference>
<dbReference type="Gene3D" id="1.20.120.220">
    <property type="entry name" value="ATP synthase, F0 complex, subunit A"/>
    <property type="match status" value="1"/>
</dbReference>
<keyword evidence="4" id="KW-0138">CF(0)</keyword>
<evidence type="ECO:0000256" key="2">
    <source>
        <dbReference type="ARBA" id="ARBA00006810"/>
    </source>
</evidence>
<evidence type="ECO:0000256" key="10">
    <source>
        <dbReference type="ARBA" id="ARBA00023310"/>
    </source>
</evidence>
<keyword evidence="3" id="KW-0813">Transport</keyword>
<feature type="transmembrane region" description="Helical" evidence="11">
    <location>
        <begin position="17"/>
        <end position="38"/>
    </location>
</feature>
<evidence type="ECO:0000256" key="7">
    <source>
        <dbReference type="ARBA" id="ARBA00022989"/>
    </source>
</evidence>
<name>A0ABD8AJY4_9BACT</name>
<dbReference type="Proteomes" id="UP001327314">
    <property type="component" value="Chromosome"/>
</dbReference>
<keyword evidence="7 11" id="KW-1133">Transmembrane helix</keyword>
<feature type="transmembrane region" description="Helical" evidence="11">
    <location>
        <begin position="79"/>
        <end position="99"/>
    </location>
</feature>
<evidence type="ECO:0000256" key="1">
    <source>
        <dbReference type="ARBA" id="ARBA00004141"/>
    </source>
</evidence>
<evidence type="ECO:0000256" key="5">
    <source>
        <dbReference type="ARBA" id="ARBA00022692"/>
    </source>
</evidence>
<keyword evidence="10" id="KW-0066">ATP synthesis</keyword>
<evidence type="ECO:0000313" key="13">
    <source>
        <dbReference type="Proteomes" id="UP001327314"/>
    </source>
</evidence>
<dbReference type="RefSeq" id="WP_284520500.1">
    <property type="nucleotide sequence ID" value="NZ_CP110273.1"/>
</dbReference>
<comment type="similarity">
    <text evidence="2">Belongs to the ATPase A chain family.</text>
</comment>
<gene>
    <name evidence="12" type="ORF">RRG46_01690</name>
</gene>
<dbReference type="InterPro" id="IPR045082">
    <property type="entry name" value="ATP_syn_F0_a_bact/chloroplast"/>
</dbReference>
<dbReference type="InterPro" id="IPR000568">
    <property type="entry name" value="ATP_synth_F0_asu"/>
</dbReference>
<proteinExistence type="inferred from homology"/>
<keyword evidence="9 11" id="KW-0472">Membrane</keyword>
<feature type="transmembrane region" description="Helical" evidence="11">
    <location>
        <begin position="105"/>
        <end position="124"/>
    </location>
</feature>
<dbReference type="GO" id="GO:1902600">
    <property type="term" value="P:proton transmembrane transport"/>
    <property type="evidence" value="ECO:0007669"/>
    <property type="project" value="UniProtKB-KW"/>
</dbReference>